<feature type="domain" description="D-isomer specific 2-hydroxyacid dehydrogenase catalytic" evidence="5">
    <location>
        <begin position="13"/>
        <end position="317"/>
    </location>
</feature>
<proteinExistence type="inferred from homology"/>
<dbReference type="PATRIC" id="fig|1046596.6.peg.211"/>
<evidence type="ECO:0000256" key="2">
    <source>
        <dbReference type="ARBA" id="ARBA00023002"/>
    </source>
</evidence>
<dbReference type="EMBL" id="AYYH01000010">
    <property type="protein sequence ID" value="KRN10440.1"/>
    <property type="molecule type" value="Genomic_DNA"/>
</dbReference>
<dbReference type="InterPro" id="IPR029753">
    <property type="entry name" value="D-isomer_DH_CS"/>
</dbReference>
<dbReference type="SUPFAM" id="SSF52283">
    <property type="entry name" value="Formate/glycerate dehydrogenase catalytic domain-like"/>
    <property type="match status" value="1"/>
</dbReference>
<dbReference type="InterPro" id="IPR006139">
    <property type="entry name" value="D-isomer_2_OHA_DH_cat_dom"/>
</dbReference>
<evidence type="ECO:0000313" key="7">
    <source>
        <dbReference type="EMBL" id="KRN10440.1"/>
    </source>
</evidence>
<dbReference type="GO" id="GO:0016616">
    <property type="term" value="F:oxidoreductase activity, acting on the CH-OH group of donors, NAD or NADP as acceptor"/>
    <property type="evidence" value="ECO:0007669"/>
    <property type="project" value="InterPro"/>
</dbReference>
<dbReference type="Pfam" id="PF02826">
    <property type="entry name" value="2-Hacid_dh_C"/>
    <property type="match status" value="1"/>
</dbReference>
<dbReference type="PANTHER" id="PTHR43761">
    <property type="entry name" value="D-ISOMER SPECIFIC 2-HYDROXYACID DEHYDROGENASE FAMILY PROTEIN (AFU_ORTHOLOGUE AFUA_1G13630)"/>
    <property type="match status" value="1"/>
</dbReference>
<accession>J0KYM4</accession>
<keyword evidence="2 4" id="KW-0560">Oxidoreductase</keyword>
<dbReference type="Pfam" id="PF00389">
    <property type="entry name" value="2-Hacid_dh"/>
    <property type="match status" value="1"/>
</dbReference>
<evidence type="ECO:0000256" key="1">
    <source>
        <dbReference type="ARBA" id="ARBA00005854"/>
    </source>
</evidence>
<protein>
    <submittedName>
        <fullName evidence="7">Lactate dehydrogenase or related 2-hydroxyacid dehydrogenase</fullName>
    </submittedName>
</protein>
<evidence type="ECO:0000259" key="5">
    <source>
        <dbReference type="Pfam" id="PF00389"/>
    </source>
</evidence>
<evidence type="ECO:0000256" key="3">
    <source>
        <dbReference type="ARBA" id="ARBA00023027"/>
    </source>
</evidence>
<dbReference type="PROSITE" id="PS00671">
    <property type="entry name" value="D_2_HYDROXYACID_DH_3"/>
    <property type="match status" value="1"/>
</dbReference>
<keyword evidence="3" id="KW-0520">NAD</keyword>
<dbReference type="GeneID" id="98316304"/>
<keyword evidence="8" id="KW-1185">Reference proteome</keyword>
<dbReference type="CDD" id="cd12162">
    <property type="entry name" value="2-Hacid_dh_4"/>
    <property type="match status" value="1"/>
</dbReference>
<dbReference type="InterPro" id="IPR036291">
    <property type="entry name" value="NAD(P)-bd_dom_sf"/>
</dbReference>
<gene>
    <name evidence="7" type="ORF">FD00_GL000206</name>
</gene>
<evidence type="ECO:0000256" key="4">
    <source>
        <dbReference type="RuleBase" id="RU003719"/>
    </source>
</evidence>
<dbReference type="Gene3D" id="3.40.50.720">
    <property type="entry name" value="NAD(P)-binding Rossmann-like Domain"/>
    <property type="match status" value="2"/>
</dbReference>
<feature type="domain" description="D-isomer specific 2-hydroxyacid dehydrogenase NAD-binding" evidence="6">
    <location>
        <begin position="108"/>
        <end position="287"/>
    </location>
</feature>
<dbReference type="PANTHER" id="PTHR43761:SF1">
    <property type="entry name" value="D-ISOMER SPECIFIC 2-HYDROXYACID DEHYDROGENASE CATALYTIC DOMAIN-CONTAINING PROTEIN-RELATED"/>
    <property type="match status" value="1"/>
</dbReference>
<reference evidence="7 8" key="1">
    <citation type="journal article" date="2015" name="Genome Announc.">
        <title>Expanding the biotechnology potential of lactobacilli through comparative genomics of 213 strains and associated genera.</title>
        <authorList>
            <person name="Sun Z."/>
            <person name="Harris H.M."/>
            <person name="McCann A."/>
            <person name="Guo C."/>
            <person name="Argimon S."/>
            <person name="Zhang W."/>
            <person name="Yang X."/>
            <person name="Jeffery I.B."/>
            <person name="Cooney J.C."/>
            <person name="Kagawa T.F."/>
            <person name="Liu W."/>
            <person name="Song Y."/>
            <person name="Salvetti E."/>
            <person name="Wrobel A."/>
            <person name="Rasinkangas P."/>
            <person name="Parkhill J."/>
            <person name="Rea M.C."/>
            <person name="O'Sullivan O."/>
            <person name="Ritari J."/>
            <person name="Douillard F.P."/>
            <person name="Paul Ross R."/>
            <person name="Yang R."/>
            <person name="Briner A.E."/>
            <person name="Felis G.E."/>
            <person name="de Vos W.M."/>
            <person name="Barrangou R."/>
            <person name="Klaenhammer T.R."/>
            <person name="Caufield P.W."/>
            <person name="Cui Y."/>
            <person name="Zhang H."/>
            <person name="O'Toole P.W."/>
        </authorList>
    </citation>
    <scope>NUCLEOTIDE SEQUENCE [LARGE SCALE GENOMIC DNA]</scope>
    <source>
        <strain evidence="7 8">DSM 20444</strain>
    </source>
</reference>
<dbReference type="RefSeq" id="WP_003689565.1">
    <property type="nucleotide sequence ID" value="NZ_AKKT01000105.1"/>
</dbReference>
<dbReference type="InterPro" id="IPR050418">
    <property type="entry name" value="D-iso_2-hydroxyacid_DH_PdxB"/>
</dbReference>
<dbReference type="SUPFAM" id="SSF51735">
    <property type="entry name" value="NAD(P)-binding Rossmann-fold domains"/>
    <property type="match status" value="1"/>
</dbReference>
<dbReference type="FunFam" id="3.40.50.720:FF:000203">
    <property type="entry name" value="D-3-phosphoglycerate dehydrogenase (SerA)"/>
    <property type="match status" value="1"/>
</dbReference>
<dbReference type="InterPro" id="IPR006140">
    <property type="entry name" value="D-isomer_DH_NAD-bd"/>
</dbReference>
<comment type="similarity">
    <text evidence="1 4">Belongs to the D-isomer specific 2-hydroxyacid dehydrogenase family.</text>
</comment>
<dbReference type="AlphaFoldDB" id="J0KYM4"/>
<evidence type="ECO:0000313" key="8">
    <source>
        <dbReference type="Proteomes" id="UP000050898"/>
    </source>
</evidence>
<dbReference type="GO" id="GO:0051287">
    <property type="term" value="F:NAD binding"/>
    <property type="evidence" value="ECO:0007669"/>
    <property type="project" value="InterPro"/>
</dbReference>
<sequence length="318" mass="35005">MKIIVLDGYALNSDLDWDLLKQVGDCTLYDRTGNDDEEIIKKIGSASIVLTHKTPIDAAVIEKASNLKYIGVMGTGYDVIDMSAANSKNIVVTNVPTYGTDAVAQYTFALLLEITSQVGIHNQLVHNNEWSHSSDFTFWAKPLIELKGKTLGLIGFGKIAQKVAEIAHSFSMNIIFYNHRPKDISQNWIKQVGFNELLEKSDIISLHVIQTTETINLISKAEIHKMKTGAILINTARGKLINEADLADALNNGKILAAGLDVVSSEPIKNNNPLLQAKNCFITPHIAWAPKETRSRLLDISINNLKSFLAGTVKNQVI</sequence>
<comment type="caution">
    <text evidence="7">The sequence shown here is derived from an EMBL/GenBank/DDBJ whole genome shotgun (WGS) entry which is preliminary data.</text>
</comment>
<dbReference type="Proteomes" id="UP000050898">
    <property type="component" value="Unassembled WGS sequence"/>
</dbReference>
<dbReference type="OrthoDB" id="9805416at2"/>
<organism evidence="7 8">
    <name type="scientific">Liquorilactobacillus mali KCTC 3596 = DSM 20444</name>
    <dbReference type="NCBI Taxonomy" id="1046596"/>
    <lineage>
        <taxon>Bacteria</taxon>
        <taxon>Bacillati</taxon>
        <taxon>Bacillota</taxon>
        <taxon>Bacilli</taxon>
        <taxon>Lactobacillales</taxon>
        <taxon>Lactobacillaceae</taxon>
        <taxon>Liquorilactobacillus</taxon>
    </lineage>
</organism>
<name>J0KYM4_9LACO</name>
<evidence type="ECO:0000259" key="6">
    <source>
        <dbReference type="Pfam" id="PF02826"/>
    </source>
</evidence>